<proteinExistence type="predicted"/>
<evidence type="ECO:0000256" key="1">
    <source>
        <dbReference type="SAM" id="MobiDB-lite"/>
    </source>
</evidence>
<accession>A0A8J9USJ9</accession>
<dbReference type="OrthoDB" id="7486155at2759"/>
<dbReference type="Proteomes" id="UP000838878">
    <property type="component" value="Chromosome 13"/>
</dbReference>
<gene>
    <name evidence="2" type="ORF">BINO364_LOCUS5343</name>
</gene>
<name>A0A8J9USJ9_9NEOP</name>
<dbReference type="EMBL" id="OV170233">
    <property type="protein sequence ID" value="CAH0718937.1"/>
    <property type="molecule type" value="Genomic_DNA"/>
</dbReference>
<reference evidence="2" key="1">
    <citation type="submission" date="2021-12" db="EMBL/GenBank/DDBJ databases">
        <authorList>
            <person name="Martin H S."/>
        </authorList>
    </citation>
    <scope>NUCLEOTIDE SEQUENCE</scope>
</reference>
<protein>
    <submittedName>
        <fullName evidence="2">Uncharacterized protein</fullName>
    </submittedName>
</protein>
<keyword evidence="3" id="KW-1185">Reference proteome</keyword>
<organism evidence="2 3">
    <name type="scientific">Brenthis ino</name>
    <name type="common">lesser marbled fritillary</name>
    <dbReference type="NCBI Taxonomy" id="405034"/>
    <lineage>
        <taxon>Eukaryota</taxon>
        <taxon>Metazoa</taxon>
        <taxon>Ecdysozoa</taxon>
        <taxon>Arthropoda</taxon>
        <taxon>Hexapoda</taxon>
        <taxon>Insecta</taxon>
        <taxon>Pterygota</taxon>
        <taxon>Neoptera</taxon>
        <taxon>Endopterygota</taxon>
        <taxon>Lepidoptera</taxon>
        <taxon>Glossata</taxon>
        <taxon>Ditrysia</taxon>
        <taxon>Papilionoidea</taxon>
        <taxon>Nymphalidae</taxon>
        <taxon>Heliconiinae</taxon>
        <taxon>Argynnini</taxon>
        <taxon>Brenthis</taxon>
    </lineage>
</organism>
<feature type="non-terminal residue" evidence="2">
    <location>
        <position position="386"/>
    </location>
</feature>
<evidence type="ECO:0000313" key="2">
    <source>
        <dbReference type="EMBL" id="CAH0718937.1"/>
    </source>
</evidence>
<dbReference type="AlphaFoldDB" id="A0A8J9USJ9"/>
<evidence type="ECO:0000313" key="3">
    <source>
        <dbReference type="Proteomes" id="UP000838878"/>
    </source>
</evidence>
<feature type="region of interest" description="Disordered" evidence="1">
    <location>
        <begin position="304"/>
        <end position="323"/>
    </location>
</feature>
<sequence length="386" mass="40137">MALKTSDIRNQKKCRSRLLSEFDKMGLVADSAPAILTSSVPHAASAILTISAPDAASAILTSSAPDAASAILTSSAPDAASAILTSSAPDAAPAILTSSVPHAASAIYTSSAPDAASATLTSFAPDAESAILTSFAPDAASAIIISSVMDAASTFLTSFAPDAASCIRTRPALDVASAILTSSAPDAASTACNSTPPVSESNLLGISLRDVPSISFATSLNSNDSPTTKLSSEILNIANSESNVIRSNVSKQLLKVLPGTSSGTNANNTQASTFRITRPRKKDSYLDYMSDDELALLNAFGDAGSSDEWEPEGNGKKRKKMTLEKEENDSWLSMKMVHLRGHSGAVYRQLQKAKLAFADSVLTGVKDTITNLNIEDLMMLLLFKLS</sequence>